<dbReference type="AlphaFoldDB" id="A0A381QFJ4"/>
<dbReference type="Gene3D" id="3.40.50.2000">
    <property type="entry name" value="Glycogen Phosphorylase B"/>
    <property type="match status" value="2"/>
</dbReference>
<dbReference type="InterPro" id="IPR001296">
    <property type="entry name" value="Glyco_trans_1"/>
</dbReference>
<dbReference type="Pfam" id="PF00534">
    <property type="entry name" value="Glycos_transf_1"/>
    <property type="match status" value="1"/>
</dbReference>
<evidence type="ECO:0000259" key="1">
    <source>
        <dbReference type="Pfam" id="PF00534"/>
    </source>
</evidence>
<proteinExistence type="predicted"/>
<name>A0A381QFJ4_9ZZZZ</name>
<accession>A0A381QFJ4</accession>
<dbReference type="GO" id="GO:0016757">
    <property type="term" value="F:glycosyltransferase activity"/>
    <property type="evidence" value="ECO:0007669"/>
    <property type="project" value="InterPro"/>
</dbReference>
<dbReference type="EMBL" id="UINC01001340">
    <property type="protein sequence ID" value="SUZ78092.1"/>
    <property type="molecule type" value="Genomic_DNA"/>
</dbReference>
<organism evidence="2">
    <name type="scientific">marine metagenome</name>
    <dbReference type="NCBI Taxonomy" id="408172"/>
    <lineage>
        <taxon>unclassified sequences</taxon>
        <taxon>metagenomes</taxon>
        <taxon>ecological metagenomes</taxon>
    </lineage>
</organism>
<feature type="domain" description="Glycosyl transferase family 1" evidence="1">
    <location>
        <begin position="187"/>
        <end position="352"/>
    </location>
</feature>
<sequence>MRIVLVGPFPPYRGGISMFNHSLAKELSKGHEIHRVSFSLQYPKSLFPGKSQFFDFEDEKVERLINSVNPFSWKKTVKYINNTEPDVVIFQYWMPFFAPAFSSIAKGIKKGSGARILVNCNNITPHEPRTTDSLMTAKFFSYCDGFIVMSKTVEEDLLRIQSNPKYRKTPHPVYDVFGKSLDQKKAKSMLGIGDEKVILNFGLIRDYKGLDLLIESAKYLKVELNNFKILVVGECYGNENNYFQLAEKNNVADVIDFCFEFVPNESVNQYFCAADLIVLPYKSATQSGVIPIAYHFDKPVVVSNVGGLPEIVQDGRTGFICEPDAKQIAERIKKYFNSDPKIFSSYISEYKRQFSWEIFVKVLLELIES</sequence>
<dbReference type="SUPFAM" id="SSF53756">
    <property type="entry name" value="UDP-Glycosyltransferase/glycogen phosphorylase"/>
    <property type="match status" value="1"/>
</dbReference>
<reference evidence="2" key="1">
    <citation type="submission" date="2018-05" db="EMBL/GenBank/DDBJ databases">
        <authorList>
            <person name="Lanie J.A."/>
            <person name="Ng W.-L."/>
            <person name="Kazmierczak K.M."/>
            <person name="Andrzejewski T.M."/>
            <person name="Davidsen T.M."/>
            <person name="Wayne K.J."/>
            <person name="Tettelin H."/>
            <person name="Glass J.I."/>
            <person name="Rusch D."/>
            <person name="Podicherti R."/>
            <person name="Tsui H.-C.T."/>
            <person name="Winkler M.E."/>
        </authorList>
    </citation>
    <scope>NUCLEOTIDE SEQUENCE</scope>
</reference>
<dbReference type="PANTHER" id="PTHR12526">
    <property type="entry name" value="GLYCOSYLTRANSFERASE"/>
    <property type="match status" value="1"/>
</dbReference>
<gene>
    <name evidence="2" type="ORF">METZ01_LOCUS30946</name>
</gene>
<protein>
    <recommendedName>
        <fullName evidence="1">Glycosyl transferase family 1 domain-containing protein</fullName>
    </recommendedName>
</protein>
<evidence type="ECO:0000313" key="2">
    <source>
        <dbReference type="EMBL" id="SUZ78092.1"/>
    </source>
</evidence>